<dbReference type="SMART" id="SM00966">
    <property type="entry name" value="SpoVT_AbrB"/>
    <property type="match status" value="1"/>
</dbReference>
<dbReference type="AlphaFoldDB" id="A0A510G7P4"/>
<dbReference type="Pfam" id="PF04014">
    <property type="entry name" value="MazE_antitoxin"/>
    <property type="match status" value="1"/>
</dbReference>
<evidence type="ECO:0000313" key="4">
    <source>
        <dbReference type="Proteomes" id="UP000321183"/>
    </source>
</evidence>
<dbReference type="Gene3D" id="2.10.260.10">
    <property type="match status" value="1"/>
</dbReference>
<evidence type="ECO:0000259" key="2">
    <source>
        <dbReference type="PROSITE" id="PS51740"/>
    </source>
</evidence>
<feature type="domain" description="SpoVT-AbrB" evidence="2">
    <location>
        <begin position="3"/>
        <end position="48"/>
    </location>
</feature>
<dbReference type="RefSeq" id="WP_010423462.1">
    <property type="nucleotide sequence ID" value="NZ_AP019563.1"/>
</dbReference>
<dbReference type="PROSITE" id="PS51740">
    <property type="entry name" value="SPOVT_ABRB"/>
    <property type="match status" value="1"/>
</dbReference>
<gene>
    <name evidence="3" type="ORF">RAS_08790</name>
</gene>
<dbReference type="InterPro" id="IPR007159">
    <property type="entry name" value="SpoVT-AbrB_dom"/>
</dbReference>
<protein>
    <recommendedName>
        <fullName evidence="2">SpoVT-AbrB domain-containing protein</fullName>
    </recommendedName>
</protein>
<sequence>MKTQLVVLTNRGQMTIPSYIREKLNLSTGSKLELIVQDNSFMVIPINKSVKNLKHILPKPKNTLTIDEMNEIIKGSYDRN</sequence>
<dbReference type="InterPro" id="IPR037914">
    <property type="entry name" value="SpoVT-AbrB_sf"/>
</dbReference>
<accession>A0A510G7P4</accession>
<keyword evidence="1" id="KW-0238">DNA-binding</keyword>
<evidence type="ECO:0000313" key="3">
    <source>
        <dbReference type="EMBL" id="BBJ31770.1"/>
    </source>
</evidence>
<dbReference type="KEGG" id="ras:RAS_08790"/>
<reference evidence="3 4" key="1">
    <citation type="submission" date="2019-04" db="EMBL/GenBank/DDBJ databases">
        <title>Draft genome sequence of Rickettsia asiatica Maytaro1284.</title>
        <authorList>
            <person name="Thu M."/>
            <person name="Qiu Y."/>
            <person name="Nakao R."/>
        </authorList>
    </citation>
    <scope>NUCLEOTIDE SEQUENCE [LARGE SCALE GENOMIC DNA]</scope>
    <source>
        <strain evidence="3 4">Maytaro1284</strain>
    </source>
</reference>
<dbReference type="Proteomes" id="UP000321183">
    <property type="component" value="Chromosome"/>
</dbReference>
<dbReference type="GO" id="GO:0003677">
    <property type="term" value="F:DNA binding"/>
    <property type="evidence" value="ECO:0007669"/>
    <property type="project" value="UniProtKB-UniRule"/>
</dbReference>
<dbReference type="EMBL" id="AP019563">
    <property type="protein sequence ID" value="BBJ31770.1"/>
    <property type="molecule type" value="Genomic_DNA"/>
</dbReference>
<dbReference type="SUPFAM" id="SSF89447">
    <property type="entry name" value="AbrB/MazE/MraZ-like"/>
    <property type="match status" value="1"/>
</dbReference>
<organism evidence="3 4">
    <name type="scientific">Rickettsia asiatica</name>
    <dbReference type="NCBI Taxonomy" id="238800"/>
    <lineage>
        <taxon>Bacteria</taxon>
        <taxon>Pseudomonadati</taxon>
        <taxon>Pseudomonadota</taxon>
        <taxon>Alphaproteobacteria</taxon>
        <taxon>Rickettsiales</taxon>
        <taxon>Rickettsiaceae</taxon>
        <taxon>Rickettsieae</taxon>
        <taxon>Rickettsia</taxon>
        <taxon>spotted fever group</taxon>
    </lineage>
</organism>
<name>A0A510G7P4_9RICK</name>
<proteinExistence type="predicted"/>
<keyword evidence="4" id="KW-1185">Reference proteome</keyword>
<evidence type="ECO:0000256" key="1">
    <source>
        <dbReference type="PROSITE-ProRule" id="PRU01076"/>
    </source>
</evidence>
<dbReference type="NCBIfam" id="TIGR01439">
    <property type="entry name" value="lp_hng_hel_AbrB"/>
    <property type="match status" value="1"/>
</dbReference>